<feature type="transmembrane region" description="Helical" evidence="6">
    <location>
        <begin position="263"/>
        <end position="287"/>
    </location>
</feature>
<evidence type="ECO:0000256" key="4">
    <source>
        <dbReference type="ARBA" id="ARBA00022989"/>
    </source>
</evidence>
<keyword evidence="5 6" id="KW-0472">Membrane</keyword>
<keyword evidence="4 6" id="KW-1133">Transmembrane helix</keyword>
<evidence type="ECO:0000256" key="6">
    <source>
        <dbReference type="SAM" id="Phobius"/>
    </source>
</evidence>
<feature type="transmembrane region" description="Helical" evidence="6">
    <location>
        <begin position="105"/>
        <end position="127"/>
    </location>
</feature>
<evidence type="ECO:0000313" key="8">
    <source>
        <dbReference type="Proteomes" id="UP000215215"/>
    </source>
</evidence>
<sequence length="301" mass="33878">MKYRFNIKNKIKKLASVVTGLYRFFFIIQRRFTYEHGGMLLAGSLSFYLVVSIVPLLLVVTTIFTSIAHSSDLVYNAIIDFFEAWMPAVTQPTVSVLNGFIQGRVSIGIISVIFLLWSAGLFLDATIQAIDRIWNVEERWPFWKRKLLSLLVIPIFITAFGISFGFTAFISFMRTLNIGIMGRSISGIAWLWGVVGISTSLILTIIFLFWFYKVVPHVAVSNRSALIGAVFAGCSWEIAKYVFDWYIARFTGFNRIYGNLGGVFIGLLWVYYTAIIILLGAELAGYYEERGNTILLAKGGG</sequence>
<dbReference type="PANTHER" id="PTHR30213">
    <property type="entry name" value="INNER MEMBRANE PROTEIN YHJD"/>
    <property type="match status" value="1"/>
</dbReference>
<accession>A0A235BQD6</accession>
<dbReference type="InterPro" id="IPR017039">
    <property type="entry name" value="Virul_fac_BrkB"/>
</dbReference>
<feature type="transmembrane region" description="Helical" evidence="6">
    <location>
        <begin position="147"/>
        <end position="170"/>
    </location>
</feature>
<name>A0A235BQD6_UNCW3</name>
<comment type="subcellular location">
    <subcellularLocation>
        <location evidence="1">Cell membrane</location>
        <topology evidence="1">Multi-pass membrane protein</topology>
    </subcellularLocation>
</comment>
<reference evidence="7 8" key="1">
    <citation type="submission" date="2017-07" db="EMBL/GenBank/DDBJ databases">
        <title>Recovery of genomes from metagenomes via a dereplication, aggregation, and scoring strategy.</title>
        <authorList>
            <person name="Sieber C.M."/>
            <person name="Probst A.J."/>
            <person name="Sharrar A."/>
            <person name="Thomas B.C."/>
            <person name="Hess M."/>
            <person name="Tringe S.G."/>
            <person name="Banfield J.F."/>
        </authorList>
    </citation>
    <scope>NUCLEOTIDE SEQUENCE [LARGE SCALE GENOMIC DNA]</scope>
    <source>
        <strain evidence="7">JGI_Cruoil_03_44_89</strain>
    </source>
</reference>
<protein>
    <recommendedName>
        <fullName evidence="9">YihY/virulence factor BrkB family protein</fullName>
    </recommendedName>
</protein>
<feature type="transmembrane region" description="Helical" evidence="6">
    <location>
        <begin position="190"/>
        <end position="212"/>
    </location>
</feature>
<dbReference type="PIRSF" id="PIRSF035875">
    <property type="entry name" value="RNase_BN"/>
    <property type="match status" value="1"/>
</dbReference>
<evidence type="ECO:0000256" key="1">
    <source>
        <dbReference type="ARBA" id="ARBA00004651"/>
    </source>
</evidence>
<organism evidence="7 8">
    <name type="scientific">candidate division WOR-3 bacterium JGI_Cruoil_03_44_89</name>
    <dbReference type="NCBI Taxonomy" id="1973748"/>
    <lineage>
        <taxon>Bacteria</taxon>
        <taxon>Bacteria division WOR-3</taxon>
    </lineage>
</organism>
<dbReference type="AlphaFoldDB" id="A0A235BQD6"/>
<dbReference type="EMBL" id="NOZQ01000164">
    <property type="protein sequence ID" value="OYD14700.1"/>
    <property type="molecule type" value="Genomic_DNA"/>
</dbReference>
<dbReference type="Proteomes" id="UP000215215">
    <property type="component" value="Unassembled WGS sequence"/>
</dbReference>
<evidence type="ECO:0000256" key="3">
    <source>
        <dbReference type="ARBA" id="ARBA00022692"/>
    </source>
</evidence>
<evidence type="ECO:0000313" key="7">
    <source>
        <dbReference type="EMBL" id="OYD14700.1"/>
    </source>
</evidence>
<feature type="transmembrane region" description="Helical" evidence="6">
    <location>
        <begin position="39"/>
        <end position="64"/>
    </location>
</feature>
<gene>
    <name evidence="7" type="ORF">CH333_07425</name>
</gene>
<evidence type="ECO:0000256" key="2">
    <source>
        <dbReference type="ARBA" id="ARBA00022475"/>
    </source>
</evidence>
<dbReference type="Pfam" id="PF03631">
    <property type="entry name" value="Virul_fac_BrkB"/>
    <property type="match status" value="1"/>
</dbReference>
<proteinExistence type="predicted"/>
<evidence type="ECO:0000256" key="5">
    <source>
        <dbReference type="ARBA" id="ARBA00023136"/>
    </source>
</evidence>
<dbReference type="GO" id="GO:0005886">
    <property type="term" value="C:plasma membrane"/>
    <property type="evidence" value="ECO:0007669"/>
    <property type="project" value="UniProtKB-SubCell"/>
</dbReference>
<evidence type="ECO:0008006" key="9">
    <source>
        <dbReference type="Google" id="ProtNLM"/>
    </source>
</evidence>
<dbReference type="PANTHER" id="PTHR30213:SF0">
    <property type="entry name" value="UPF0761 MEMBRANE PROTEIN YIHY"/>
    <property type="match status" value="1"/>
</dbReference>
<keyword evidence="2" id="KW-1003">Cell membrane</keyword>
<dbReference type="NCBIfam" id="TIGR00765">
    <property type="entry name" value="yihY_not_rbn"/>
    <property type="match status" value="1"/>
</dbReference>
<keyword evidence="3 6" id="KW-0812">Transmembrane</keyword>
<feature type="transmembrane region" description="Helical" evidence="6">
    <location>
        <begin position="224"/>
        <end position="243"/>
    </location>
</feature>
<comment type="caution">
    <text evidence="7">The sequence shown here is derived from an EMBL/GenBank/DDBJ whole genome shotgun (WGS) entry which is preliminary data.</text>
</comment>